<keyword evidence="2" id="KW-0288">FMN</keyword>
<gene>
    <name evidence="6" type="ORF">ACFPZN_19670</name>
</gene>
<evidence type="ECO:0000313" key="6">
    <source>
        <dbReference type="EMBL" id="MFC5747852.1"/>
    </source>
</evidence>
<dbReference type="PANTHER" id="PTHR42847:SF4">
    <property type="entry name" value="ALKANESULFONATE MONOOXYGENASE-RELATED"/>
    <property type="match status" value="1"/>
</dbReference>
<dbReference type="EC" id="1.-.-.-" evidence="6"/>
<evidence type="ECO:0000256" key="4">
    <source>
        <dbReference type="ARBA" id="ARBA00023033"/>
    </source>
</evidence>
<dbReference type="InterPro" id="IPR036661">
    <property type="entry name" value="Luciferase-like_sf"/>
</dbReference>
<dbReference type="Proteomes" id="UP001596074">
    <property type="component" value="Unassembled WGS sequence"/>
</dbReference>
<dbReference type="PANTHER" id="PTHR42847">
    <property type="entry name" value="ALKANESULFONATE MONOOXYGENASE"/>
    <property type="match status" value="1"/>
</dbReference>
<evidence type="ECO:0000313" key="7">
    <source>
        <dbReference type="Proteomes" id="UP001596074"/>
    </source>
</evidence>
<accession>A0ABW0ZZK5</accession>
<evidence type="ECO:0000256" key="1">
    <source>
        <dbReference type="ARBA" id="ARBA00022630"/>
    </source>
</evidence>
<organism evidence="6 7">
    <name type="scientific">Actinomadura rugatobispora</name>
    <dbReference type="NCBI Taxonomy" id="1994"/>
    <lineage>
        <taxon>Bacteria</taxon>
        <taxon>Bacillati</taxon>
        <taxon>Actinomycetota</taxon>
        <taxon>Actinomycetes</taxon>
        <taxon>Streptosporangiales</taxon>
        <taxon>Thermomonosporaceae</taxon>
        <taxon>Actinomadura</taxon>
    </lineage>
</organism>
<sequence>MDDEITVGVRVPHELFHDAAALRDFVADAEEAGIDRLFVGDHVTFKGGQGFDGLLHATALAALSTRVTVQTAVYLLPLRHPVPVARQVASLAGLAPGRVVFGVGVGGEDPAEYRACGVDPATRGRRMDEAIPLVRALLGGAEVSASGEFFTLDDVSVRPAPEVAVPIMVGGRSDAALRRTAEHGDGWLGLWTTPERYAASCARIAELASARGRQVKRWGHGMHVWCGFGDSPGEARPGLATMMERLYRTPFEKFERYSPYGTPEDVAAALLPYVRAGCRSFNLITGDAGAQATIEGAVAVRTLLRKAPSDS</sequence>
<evidence type="ECO:0000256" key="2">
    <source>
        <dbReference type="ARBA" id="ARBA00022643"/>
    </source>
</evidence>
<proteinExistence type="predicted"/>
<comment type="caution">
    <text evidence="6">The sequence shown here is derived from an EMBL/GenBank/DDBJ whole genome shotgun (WGS) entry which is preliminary data.</text>
</comment>
<dbReference type="SUPFAM" id="SSF51679">
    <property type="entry name" value="Bacterial luciferase-like"/>
    <property type="match status" value="1"/>
</dbReference>
<dbReference type="RefSeq" id="WP_378283478.1">
    <property type="nucleotide sequence ID" value="NZ_JBHSON010000026.1"/>
</dbReference>
<dbReference type="InterPro" id="IPR050172">
    <property type="entry name" value="SsuD_RutA_monooxygenase"/>
</dbReference>
<keyword evidence="3 6" id="KW-0560">Oxidoreductase</keyword>
<dbReference type="Pfam" id="PF00296">
    <property type="entry name" value="Bac_luciferase"/>
    <property type="match status" value="1"/>
</dbReference>
<keyword evidence="4" id="KW-0503">Monooxygenase</keyword>
<keyword evidence="1" id="KW-0285">Flavoprotein</keyword>
<name>A0ABW0ZZK5_9ACTN</name>
<protein>
    <submittedName>
        <fullName evidence="6">LLM class flavin-dependent oxidoreductase</fullName>
        <ecNumber evidence="6">1.-.-.-</ecNumber>
    </submittedName>
</protein>
<keyword evidence="7" id="KW-1185">Reference proteome</keyword>
<dbReference type="Gene3D" id="3.20.20.30">
    <property type="entry name" value="Luciferase-like domain"/>
    <property type="match status" value="1"/>
</dbReference>
<dbReference type="EMBL" id="JBHSON010000026">
    <property type="protein sequence ID" value="MFC5747852.1"/>
    <property type="molecule type" value="Genomic_DNA"/>
</dbReference>
<dbReference type="GO" id="GO:0016491">
    <property type="term" value="F:oxidoreductase activity"/>
    <property type="evidence" value="ECO:0007669"/>
    <property type="project" value="UniProtKB-KW"/>
</dbReference>
<evidence type="ECO:0000259" key="5">
    <source>
        <dbReference type="Pfam" id="PF00296"/>
    </source>
</evidence>
<reference evidence="7" key="1">
    <citation type="journal article" date="2019" name="Int. J. Syst. Evol. Microbiol.">
        <title>The Global Catalogue of Microorganisms (GCM) 10K type strain sequencing project: providing services to taxonomists for standard genome sequencing and annotation.</title>
        <authorList>
            <consortium name="The Broad Institute Genomics Platform"/>
            <consortium name="The Broad Institute Genome Sequencing Center for Infectious Disease"/>
            <person name="Wu L."/>
            <person name="Ma J."/>
        </authorList>
    </citation>
    <scope>NUCLEOTIDE SEQUENCE [LARGE SCALE GENOMIC DNA]</scope>
    <source>
        <strain evidence="7">KCTC 42087</strain>
    </source>
</reference>
<feature type="domain" description="Luciferase-like" evidence="5">
    <location>
        <begin position="18"/>
        <end position="243"/>
    </location>
</feature>
<evidence type="ECO:0000256" key="3">
    <source>
        <dbReference type="ARBA" id="ARBA00023002"/>
    </source>
</evidence>
<dbReference type="InterPro" id="IPR011251">
    <property type="entry name" value="Luciferase-like_dom"/>
</dbReference>